<dbReference type="PROSITE" id="PS50883">
    <property type="entry name" value="EAL"/>
    <property type="match status" value="1"/>
</dbReference>
<feature type="domain" description="EAL" evidence="1">
    <location>
        <begin position="1"/>
        <end position="173"/>
    </location>
</feature>
<dbReference type="AlphaFoldDB" id="A0A844GLI1"/>
<feature type="non-terminal residue" evidence="2">
    <location>
        <position position="173"/>
    </location>
</feature>
<dbReference type="PANTHER" id="PTHR33121">
    <property type="entry name" value="CYCLIC DI-GMP PHOSPHODIESTERASE PDEF"/>
    <property type="match status" value="1"/>
</dbReference>
<protein>
    <submittedName>
        <fullName evidence="2">EAL domain-containing protein</fullName>
    </submittedName>
</protein>
<feature type="non-terminal residue" evidence="2">
    <location>
        <position position="1"/>
    </location>
</feature>
<reference evidence="2 3" key="1">
    <citation type="submission" date="2019-11" db="EMBL/GenBank/DDBJ databases">
        <title>Draft genome sequence of Blautia luti DSM 14534T, isolated from human stool.</title>
        <authorList>
            <person name="Ortiz R."/>
            <person name="Melis-Arcos F."/>
            <person name="Covarrubias P."/>
            <person name="Cardenas J.P."/>
            <person name="Perez-Donoso J."/>
            <person name="Almonacid D."/>
        </authorList>
    </citation>
    <scope>NUCLEOTIDE SEQUENCE [LARGE SCALE GENOMIC DNA]</scope>
    <source>
        <strain evidence="2 3">DSM 14534</strain>
    </source>
</reference>
<dbReference type="Pfam" id="PF00563">
    <property type="entry name" value="EAL"/>
    <property type="match status" value="1"/>
</dbReference>
<name>A0A844GLI1_9FIRM</name>
<dbReference type="SUPFAM" id="SSF141868">
    <property type="entry name" value="EAL domain-like"/>
    <property type="match status" value="1"/>
</dbReference>
<dbReference type="EMBL" id="WMBC01000065">
    <property type="protein sequence ID" value="MTD62936.1"/>
    <property type="molecule type" value="Genomic_DNA"/>
</dbReference>
<dbReference type="PANTHER" id="PTHR33121:SF70">
    <property type="entry name" value="SIGNALING PROTEIN YKOW"/>
    <property type="match status" value="1"/>
</dbReference>
<dbReference type="InterPro" id="IPR001633">
    <property type="entry name" value="EAL_dom"/>
</dbReference>
<dbReference type="SMART" id="SM00052">
    <property type="entry name" value="EAL"/>
    <property type="match status" value="1"/>
</dbReference>
<dbReference type="InterPro" id="IPR050706">
    <property type="entry name" value="Cyclic-di-GMP_PDE-like"/>
</dbReference>
<dbReference type="CDD" id="cd01948">
    <property type="entry name" value="EAL"/>
    <property type="match status" value="1"/>
</dbReference>
<dbReference type="GO" id="GO:0071111">
    <property type="term" value="F:cyclic-guanylate-specific phosphodiesterase activity"/>
    <property type="evidence" value="ECO:0007669"/>
    <property type="project" value="InterPro"/>
</dbReference>
<proteinExistence type="predicted"/>
<evidence type="ECO:0000259" key="1">
    <source>
        <dbReference type="PROSITE" id="PS50883"/>
    </source>
</evidence>
<dbReference type="InterPro" id="IPR035919">
    <property type="entry name" value="EAL_sf"/>
</dbReference>
<evidence type="ECO:0000313" key="2">
    <source>
        <dbReference type="EMBL" id="MTD62936.1"/>
    </source>
</evidence>
<sequence length="173" mass="18990">LIRWQKPGHGWVYPTDFIGVAEDSGLIVPLSKWVLAQACRQACAWQAAGLPRLCMSVNVSAIDFRQRGFVEGIEQVLKQTGLDPSLLELEITEGVLMQNVDATVTALNRIKAMGVRLAIDDFGTGYSSLSYLRRFPIDVLKIDQSFIRGLSRDINDAALVSAIISLGKSLKLT</sequence>
<dbReference type="Proteomes" id="UP000437824">
    <property type="component" value="Unassembled WGS sequence"/>
</dbReference>
<organism evidence="2 3">
    <name type="scientific">Blautia luti DSM 14534 = JCM 17040</name>
    <dbReference type="NCBI Taxonomy" id="649762"/>
    <lineage>
        <taxon>Bacteria</taxon>
        <taxon>Bacillati</taxon>
        <taxon>Bacillota</taxon>
        <taxon>Clostridia</taxon>
        <taxon>Lachnospirales</taxon>
        <taxon>Lachnospiraceae</taxon>
        <taxon>Blautia</taxon>
    </lineage>
</organism>
<accession>A0A844GLI1</accession>
<comment type="caution">
    <text evidence="2">The sequence shown here is derived from an EMBL/GenBank/DDBJ whole genome shotgun (WGS) entry which is preliminary data.</text>
</comment>
<dbReference type="Gene3D" id="3.20.20.450">
    <property type="entry name" value="EAL domain"/>
    <property type="match status" value="1"/>
</dbReference>
<gene>
    <name evidence="2" type="ORF">GKZ57_17350</name>
</gene>
<evidence type="ECO:0000313" key="3">
    <source>
        <dbReference type="Proteomes" id="UP000437824"/>
    </source>
</evidence>